<sequence>MHRPSTHYRFPPLLCFRAPCLGGMCQWHIPPTFLSGHPLGVIAPRTKEPRFHISRRVYSTRSAQLLKVSCHFRHALNALSMVISPPIYERLRATVHSASTYKSSTAPNHDCPRRVKPQPCLGRLRNVLRHTQPSSTLTHKRELQEREQTLYSCNYCG</sequence>
<protein>
    <submittedName>
        <fullName evidence="1">Uncharacterized protein</fullName>
    </submittedName>
</protein>
<accession>A0A0D2NIV7</accession>
<proteinExistence type="predicted"/>
<evidence type="ECO:0000313" key="2">
    <source>
        <dbReference type="Proteomes" id="UP000054270"/>
    </source>
</evidence>
<dbReference type="EMBL" id="KN817619">
    <property type="protein sequence ID" value="KJA16521.1"/>
    <property type="molecule type" value="Genomic_DNA"/>
</dbReference>
<name>A0A0D2NIV7_HYPSF</name>
<keyword evidence="2" id="KW-1185">Reference proteome</keyword>
<dbReference type="AlphaFoldDB" id="A0A0D2NIV7"/>
<organism evidence="1 2">
    <name type="scientific">Hypholoma sublateritium (strain FD-334 SS-4)</name>
    <dbReference type="NCBI Taxonomy" id="945553"/>
    <lineage>
        <taxon>Eukaryota</taxon>
        <taxon>Fungi</taxon>
        <taxon>Dikarya</taxon>
        <taxon>Basidiomycota</taxon>
        <taxon>Agaricomycotina</taxon>
        <taxon>Agaricomycetes</taxon>
        <taxon>Agaricomycetidae</taxon>
        <taxon>Agaricales</taxon>
        <taxon>Agaricineae</taxon>
        <taxon>Strophariaceae</taxon>
        <taxon>Hypholoma</taxon>
    </lineage>
</organism>
<reference evidence="2" key="1">
    <citation type="submission" date="2014-04" db="EMBL/GenBank/DDBJ databases">
        <title>Evolutionary Origins and Diversification of the Mycorrhizal Mutualists.</title>
        <authorList>
            <consortium name="DOE Joint Genome Institute"/>
            <consortium name="Mycorrhizal Genomics Consortium"/>
            <person name="Kohler A."/>
            <person name="Kuo A."/>
            <person name="Nagy L.G."/>
            <person name="Floudas D."/>
            <person name="Copeland A."/>
            <person name="Barry K.W."/>
            <person name="Cichocki N."/>
            <person name="Veneault-Fourrey C."/>
            <person name="LaButti K."/>
            <person name="Lindquist E.A."/>
            <person name="Lipzen A."/>
            <person name="Lundell T."/>
            <person name="Morin E."/>
            <person name="Murat C."/>
            <person name="Riley R."/>
            <person name="Ohm R."/>
            <person name="Sun H."/>
            <person name="Tunlid A."/>
            <person name="Henrissat B."/>
            <person name="Grigoriev I.V."/>
            <person name="Hibbett D.S."/>
            <person name="Martin F."/>
        </authorList>
    </citation>
    <scope>NUCLEOTIDE SEQUENCE [LARGE SCALE GENOMIC DNA]</scope>
    <source>
        <strain evidence="2">FD-334 SS-4</strain>
    </source>
</reference>
<gene>
    <name evidence="1" type="ORF">HYPSUDRAFT_47250</name>
</gene>
<evidence type="ECO:0000313" key="1">
    <source>
        <dbReference type="EMBL" id="KJA16521.1"/>
    </source>
</evidence>
<dbReference type="Proteomes" id="UP000054270">
    <property type="component" value="Unassembled WGS sequence"/>
</dbReference>
<feature type="non-terminal residue" evidence="1">
    <location>
        <position position="157"/>
    </location>
</feature>